<dbReference type="OrthoDB" id="2368680at2759"/>
<reference evidence="2" key="1">
    <citation type="submission" date="2020-11" db="EMBL/GenBank/DDBJ databases">
        <authorList>
            <consortium name="DOE Joint Genome Institute"/>
            <person name="Ahrendt S."/>
            <person name="Riley R."/>
            <person name="Andreopoulos W."/>
            <person name="LaButti K."/>
            <person name="Pangilinan J."/>
            <person name="Ruiz-duenas F.J."/>
            <person name="Barrasa J.M."/>
            <person name="Sanchez-Garcia M."/>
            <person name="Camarero S."/>
            <person name="Miyauchi S."/>
            <person name="Serrano A."/>
            <person name="Linde D."/>
            <person name="Babiker R."/>
            <person name="Drula E."/>
            <person name="Ayuso-Fernandez I."/>
            <person name="Pacheco R."/>
            <person name="Padilla G."/>
            <person name="Ferreira P."/>
            <person name="Barriuso J."/>
            <person name="Kellner H."/>
            <person name="Castanera R."/>
            <person name="Alfaro M."/>
            <person name="Ramirez L."/>
            <person name="Pisabarro A.G."/>
            <person name="Kuo A."/>
            <person name="Tritt A."/>
            <person name="Lipzen A."/>
            <person name="He G."/>
            <person name="Yan M."/>
            <person name="Ng V."/>
            <person name="Cullen D."/>
            <person name="Martin F."/>
            <person name="Rosso M.-N."/>
            <person name="Henrissat B."/>
            <person name="Hibbett D."/>
            <person name="Martinez A.T."/>
            <person name="Grigoriev I.V."/>
        </authorList>
    </citation>
    <scope>NUCLEOTIDE SEQUENCE</scope>
    <source>
        <strain evidence="2">AH 44721</strain>
    </source>
</reference>
<evidence type="ECO:0000256" key="1">
    <source>
        <dbReference type="SAM" id="MobiDB-lite"/>
    </source>
</evidence>
<evidence type="ECO:0000313" key="3">
    <source>
        <dbReference type="Proteomes" id="UP000724874"/>
    </source>
</evidence>
<dbReference type="Proteomes" id="UP000724874">
    <property type="component" value="Unassembled WGS sequence"/>
</dbReference>
<organism evidence="2 3">
    <name type="scientific">Gymnopilus junonius</name>
    <name type="common">Spectacular rustgill mushroom</name>
    <name type="synonym">Gymnopilus spectabilis subsp. junonius</name>
    <dbReference type="NCBI Taxonomy" id="109634"/>
    <lineage>
        <taxon>Eukaryota</taxon>
        <taxon>Fungi</taxon>
        <taxon>Dikarya</taxon>
        <taxon>Basidiomycota</taxon>
        <taxon>Agaricomycotina</taxon>
        <taxon>Agaricomycetes</taxon>
        <taxon>Agaricomycetidae</taxon>
        <taxon>Agaricales</taxon>
        <taxon>Agaricineae</taxon>
        <taxon>Hymenogastraceae</taxon>
        <taxon>Gymnopilus</taxon>
    </lineage>
</organism>
<sequence length="543" mass="60753">MSCQLKLAELKKKLYLGYSKLNKEAIIGKLLNWQSGASALKQGRSSSELTATPSTLYQSNDLAIIESQSGFSPLAPATLRASRPDVRGVNVGVNHSALVPKRPRCDLVEPSEPSQKKKASSNVTPTALSERIQPKALLASLLSVSQPSSHGVGQNGPLPMQSVNPHIESNISLHRVFEPIKRPPRRFNLLVVKRDLPDNVSVPDIRQNSEGNVASLEYLDFPLEEHIWPHTVSLPPLLAERKHIPNLSVILSGISFTDLRTCALVSRTFRYAAYVSAAHQLSRRFPGERMFNLWPYLISREQEVESRRAIYEASFLFQTCKGLFEINEALWSSPDHSKQANIAVRFIVTRLFFMFSTKQAEDENVKEATSAKILDVQEVVKDEIWKITYHSRSSIQELFVLESTCEVIGKADVPLETSAVPYPLNFRTDWAAYIQSKLSPDSQKSNVQSQGLLDYLHWPNHEEYTRGISNLWLKRVKGEGTVGLAKLVVAQRYVLACVASNSVSGPWRTANEMAQEFDGRPSFAYSSIPRDSKTKKINLFLPA</sequence>
<evidence type="ECO:0000313" key="2">
    <source>
        <dbReference type="EMBL" id="KAF8908955.1"/>
    </source>
</evidence>
<comment type="caution">
    <text evidence="2">The sequence shown here is derived from an EMBL/GenBank/DDBJ whole genome shotgun (WGS) entry which is preliminary data.</text>
</comment>
<proteinExistence type="predicted"/>
<accession>A0A9P5TRL4</accession>
<keyword evidence="3" id="KW-1185">Reference proteome</keyword>
<name>A0A9P5TRL4_GYMJU</name>
<protein>
    <submittedName>
        <fullName evidence="2">Uncharacterized protein</fullName>
    </submittedName>
</protein>
<dbReference type="EMBL" id="JADNYJ010000010">
    <property type="protein sequence ID" value="KAF8908955.1"/>
    <property type="molecule type" value="Genomic_DNA"/>
</dbReference>
<dbReference type="AlphaFoldDB" id="A0A9P5TRL4"/>
<feature type="region of interest" description="Disordered" evidence="1">
    <location>
        <begin position="102"/>
        <end position="127"/>
    </location>
</feature>
<gene>
    <name evidence="2" type="ORF">CPB84DRAFT_1766476</name>
</gene>